<dbReference type="InterPro" id="IPR005279">
    <property type="entry name" value="Dipep/tripep_permease"/>
</dbReference>
<evidence type="ECO:0000256" key="4">
    <source>
        <dbReference type="ARBA" id="ARBA00022692"/>
    </source>
</evidence>
<protein>
    <submittedName>
        <fullName evidence="8">MFS transporter</fullName>
    </submittedName>
</protein>
<dbReference type="RefSeq" id="WP_117443268.1">
    <property type="nucleotide sequence ID" value="NZ_JAJFEN010000020.1"/>
</dbReference>
<dbReference type="PANTHER" id="PTHR23517">
    <property type="entry name" value="RESISTANCE PROTEIN MDTM, PUTATIVE-RELATED-RELATED"/>
    <property type="match status" value="1"/>
</dbReference>
<feature type="transmembrane region" description="Helical" evidence="7">
    <location>
        <begin position="120"/>
        <end position="141"/>
    </location>
</feature>
<feature type="transmembrane region" description="Helical" evidence="7">
    <location>
        <begin position="230"/>
        <end position="253"/>
    </location>
</feature>
<keyword evidence="3" id="KW-1003">Cell membrane</keyword>
<feature type="transmembrane region" description="Helical" evidence="7">
    <location>
        <begin position="60"/>
        <end position="83"/>
    </location>
</feature>
<comment type="caution">
    <text evidence="8">The sequence shown here is derived from an EMBL/GenBank/DDBJ whole genome shotgun (WGS) entry which is preliminary data.</text>
</comment>
<dbReference type="SUPFAM" id="SSF103473">
    <property type="entry name" value="MFS general substrate transporter"/>
    <property type="match status" value="2"/>
</dbReference>
<dbReference type="GO" id="GO:0015833">
    <property type="term" value="P:peptide transport"/>
    <property type="evidence" value="ECO:0007669"/>
    <property type="project" value="InterPro"/>
</dbReference>
<dbReference type="PANTHER" id="PTHR23517:SF15">
    <property type="entry name" value="PROTON-DEPENDENT OLIGOPEPTIDE FAMILY TRANSPORT PROTEIN"/>
    <property type="match status" value="1"/>
</dbReference>
<name>A0A3E2VV79_CLOIN</name>
<dbReference type="GO" id="GO:0005886">
    <property type="term" value="C:plasma membrane"/>
    <property type="evidence" value="ECO:0007669"/>
    <property type="project" value="UniProtKB-SubCell"/>
</dbReference>
<evidence type="ECO:0000256" key="5">
    <source>
        <dbReference type="ARBA" id="ARBA00022989"/>
    </source>
</evidence>
<evidence type="ECO:0000256" key="1">
    <source>
        <dbReference type="ARBA" id="ARBA00004651"/>
    </source>
</evidence>
<accession>A0A3E2VV79</accession>
<dbReference type="NCBIfam" id="TIGR00924">
    <property type="entry name" value="yjdL_sub1_fam"/>
    <property type="match status" value="1"/>
</dbReference>
<keyword evidence="2" id="KW-0813">Transport</keyword>
<feature type="transmembrane region" description="Helical" evidence="7">
    <location>
        <begin position="259"/>
        <end position="277"/>
    </location>
</feature>
<dbReference type="GO" id="GO:1904680">
    <property type="term" value="F:peptide transmembrane transporter activity"/>
    <property type="evidence" value="ECO:0007669"/>
    <property type="project" value="InterPro"/>
</dbReference>
<feature type="transmembrane region" description="Helical" evidence="7">
    <location>
        <begin position="95"/>
        <end position="114"/>
    </location>
</feature>
<dbReference type="InterPro" id="IPR050171">
    <property type="entry name" value="MFS_Transporters"/>
</dbReference>
<keyword evidence="5 7" id="KW-1133">Transmembrane helix</keyword>
<gene>
    <name evidence="8" type="ORF">DXA38_11165</name>
</gene>
<feature type="transmembrane region" description="Helical" evidence="7">
    <location>
        <begin position="331"/>
        <end position="357"/>
    </location>
</feature>
<dbReference type="InterPro" id="IPR036259">
    <property type="entry name" value="MFS_trans_sf"/>
</dbReference>
<dbReference type="Proteomes" id="UP000260025">
    <property type="component" value="Unassembled WGS sequence"/>
</dbReference>
<evidence type="ECO:0000313" key="9">
    <source>
        <dbReference type="Proteomes" id="UP000260025"/>
    </source>
</evidence>
<comment type="subcellular location">
    <subcellularLocation>
        <location evidence="1">Cell membrane</location>
        <topology evidence="1">Multi-pass membrane protein</topology>
    </subcellularLocation>
</comment>
<feature type="transmembrane region" description="Helical" evidence="7">
    <location>
        <begin position="369"/>
        <end position="390"/>
    </location>
</feature>
<organism evidence="8 9">
    <name type="scientific">Clostridium innocuum</name>
    <dbReference type="NCBI Taxonomy" id="1522"/>
    <lineage>
        <taxon>Bacteria</taxon>
        <taxon>Bacillati</taxon>
        <taxon>Bacillota</taxon>
        <taxon>Clostridia</taxon>
        <taxon>Eubacteriales</taxon>
        <taxon>Clostridiaceae</taxon>
        <taxon>Clostridium</taxon>
    </lineage>
</organism>
<keyword evidence="6 7" id="KW-0472">Membrane</keyword>
<sequence length="492" mass="53815">MKNPNLAAIYDDRSFAGHPGGLGILAAGNFFNSFAWGGVYAILIYYLYTPYTRGLGFTQGQAASMIAAMGACNSLFMIAGSWLADHVLGPLRALMIGNIVKGTGFLLLAFPHFSLEQGRFFAFLAFVLMSLPIMGASNASLTGQLYRSDDNGRRDAAFTMHAMANNMGGFLAPILIGTIGLQNYHAGFLISALAAYAYGLAIALGRKRFFPGIYQASARRQPVIQNRRRLLYALGICTLVLLFAAVGIVHHWISFEALLHGITAVSFVVPIVFLLRIRNHAALSLQERQRMRPFCKLFVVQVVIALSAVFINTGLAVFIETSIDRRLFGITVAPAAFTSISSLIGILMGPLFVWLWTKKLRTGVPTSRKFILGMLFMSAAYAIVSIPILLGQNGLYSPLWLLVYFVFLNAAQNLCEPTGISMTARLAPKNYEAQLQSAWSQSNTIANGISILVFQLVNDARGQLLLFPLMSLLLLSGVLLFHRWITGIDAYM</sequence>
<feature type="transmembrane region" description="Helical" evidence="7">
    <location>
        <begin position="162"/>
        <end position="181"/>
    </location>
</feature>
<evidence type="ECO:0000256" key="2">
    <source>
        <dbReference type="ARBA" id="ARBA00022448"/>
    </source>
</evidence>
<reference evidence="8 9" key="1">
    <citation type="submission" date="2018-08" db="EMBL/GenBank/DDBJ databases">
        <title>A genome reference for cultivated species of the human gut microbiota.</title>
        <authorList>
            <person name="Zou Y."/>
            <person name="Xue W."/>
            <person name="Luo G."/>
        </authorList>
    </citation>
    <scope>NUCLEOTIDE SEQUENCE [LARGE SCALE GENOMIC DNA]</scope>
    <source>
        <strain evidence="8 9">OF01-2LB</strain>
    </source>
</reference>
<feature type="transmembrane region" description="Helical" evidence="7">
    <location>
        <begin position="396"/>
        <end position="415"/>
    </location>
</feature>
<keyword evidence="4 7" id="KW-0812">Transmembrane</keyword>
<dbReference type="Pfam" id="PF00854">
    <property type="entry name" value="PTR2"/>
    <property type="match status" value="1"/>
</dbReference>
<dbReference type="InterPro" id="IPR000109">
    <property type="entry name" value="POT_fam"/>
</dbReference>
<evidence type="ECO:0000256" key="3">
    <source>
        <dbReference type="ARBA" id="ARBA00022475"/>
    </source>
</evidence>
<proteinExistence type="predicted"/>
<dbReference type="OrthoDB" id="9772725at2"/>
<dbReference type="Gene3D" id="1.20.1250.20">
    <property type="entry name" value="MFS general substrate transporter like domains"/>
    <property type="match status" value="1"/>
</dbReference>
<evidence type="ECO:0000256" key="6">
    <source>
        <dbReference type="ARBA" id="ARBA00023136"/>
    </source>
</evidence>
<evidence type="ECO:0000313" key="8">
    <source>
        <dbReference type="EMBL" id="RGC15119.1"/>
    </source>
</evidence>
<evidence type="ECO:0000256" key="7">
    <source>
        <dbReference type="SAM" id="Phobius"/>
    </source>
</evidence>
<feature type="transmembrane region" description="Helical" evidence="7">
    <location>
        <begin position="297"/>
        <end position="319"/>
    </location>
</feature>
<feature type="transmembrane region" description="Helical" evidence="7">
    <location>
        <begin position="187"/>
        <end position="209"/>
    </location>
</feature>
<feature type="transmembrane region" description="Helical" evidence="7">
    <location>
        <begin position="21"/>
        <end position="48"/>
    </location>
</feature>
<dbReference type="AlphaFoldDB" id="A0A3E2VV79"/>
<dbReference type="EMBL" id="QVEV01000015">
    <property type="protein sequence ID" value="RGC15119.1"/>
    <property type="molecule type" value="Genomic_DNA"/>
</dbReference>
<feature type="transmembrane region" description="Helical" evidence="7">
    <location>
        <begin position="464"/>
        <end position="485"/>
    </location>
</feature>